<dbReference type="Pfam" id="PF07114">
    <property type="entry name" value="TMEM126"/>
    <property type="match status" value="1"/>
</dbReference>
<name>A0ABM1IBJ4_POLDO</name>
<gene>
    <name evidence="8" type="primary">LOC107066990</name>
</gene>
<evidence type="ECO:0000256" key="6">
    <source>
        <dbReference type="SAM" id="Phobius"/>
    </source>
</evidence>
<dbReference type="PANTHER" id="PTHR16296:SF2">
    <property type="entry name" value="TRANSMEMBRANE PROTEIN 126A"/>
    <property type="match status" value="1"/>
</dbReference>
<feature type="transmembrane region" description="Helical" evidence="6">
    <location>
        <begin position="72"/>
        <end position="93"/>
    </location>
</feature>
<evidence type="ECO:0000313" key="7">
    <source>
        <dbReference type="Proteomes" id="UP000694924"/>
    </source>
</evidence>
<dbReference type="PANTHER" id="PTHR16296">
    <property type="entry name" value="UNCHARACTERIZED HYPOTHALAMUS PROTEIN HT007"/>
    <property type="match status" value="1"/>
</dbReference>
<keyword evidence="4" id="KW-0496">Mitochondrion</keyword>
<feature type="transmembrane region" description="Helical" evidence="6">
    <location>
        <begin position="42"/>
        <end position="60"/>
    </location>
</feature>
<keyword evidence="7" id="KW-1185">Reference proteome</keyword>
<feature type="transmembrane region" description="Helical" evidence="6">
    <location>
        <begin position="165"/>
        <end position="189"/>
    </location>
</feature>
<feature type="transmembrane region" description="Helical" evidence="6">
    <location>
        <begin position="126"/>
        <end position="144"/>
    </location>
</feature>
<organism evidence="7 8">
    <name type="scientific">Polistes dominula</name>
    <name type="common">European paper wasp</name>
    <name type="synonym">Vespa dominula</name>
    <dbReference type="NCBI Taxonomy" id="743375"/>
    <lineage>
        <taxon>Eukaryota</taxon>
        <taxon>Metazoa</taxon>
        <taxon>Ecdysozoa</taxon>
        <taxon>Arthropoda</taxon>
        <taxon>Hexapoda</taxon>
        <taxon>Insecta</taxon>
        <taxon>Pterygota</taxon>
        <taxon>Neoptera</taxon>
        <taxon>Endopterygota</taxon>
        <taxon>Hymenoptera</taxon>
        <taxon>Apocrita</taxon>
        <taxon>Aculeata</taxon>
        <taxon>Vespoidea</taxon>
        <taxon>Vespidae</taxon>
        <taxon>Polistinae</taxon>
        <taxon>Polistini</taxon>
        <taxon>Polistes</taxon>
    </lineage>
</organism>
<evidence type="ECO:0000256" key="3">
    <source>
        <dbReference type="ARBA" id="ARBA00022989"/>
    </source>
</evidence>
<keyword evidence="5 6" id="KW-0472">Membrane</keyword>
<keyword evidence="2 6" id="KW-0812">Transmembrane</keyword>
<dbReference type="Proteomes" id="UP000694924">
    <property type="component" value="Unplaced"/>
</dbReference>
<protein>
    <submittedName>
        <fullName evidence="8">Uncharacterized protein LOC107066990</fullName>
    </submittedName>
</protein>
<evidence type="ECO:0000313" key="8">
    <source>
        <dbReference type="RefSeq" id="XP_015177581.1"/>
    </source>
</evidence>
<keyword evidence="3 6" id="KW-1133">Transmembrane helix</keyword>
<dbReference type="RefSeq" id="XP_015177581.1">
    <property type="nucleotide sequence ID" value="XM_015322095.1"/>
</dbReference>
<dbReference type="InterPro" id="IPR009801">
    <property type="entry name" value="TMEM126"/>
</dbReference>
<evidence type="ECO:0000256" key="4">
    <source>
        <dbReference type="ARBA" id="ARBA00023128"/>
    </source>
</evidence>
<sequence>MALSSTKGEIPENVIVLTQKEAIAYRWKQIYNWKPQKEVWPLSYGAALLGGVAALSSFYINTRIRKIIKLRTFGSIASAIPMTVCPALITTLAQMEMVSEKVVLPMQTCPLCLEMRSILVQNTCGILYPLVLSPVVNLLIAKRVGTFRMPYYTSWKEVIYFSANLFKVTFPSLAMLSVINTIAAIFLVYKQFNCISYMDQILTLDTERDDDEMDTKF</sequence>
<evidence type="ECO:0000256" key="1">
    <source>
        <dbReference type="ARBA" id="ARBA00004225"/>
    </source>
</evidence>
<proteinExistence type="predicted"/>
<reference evidence="8" key="1">
    <citation type="submission" date="2025-08" db="UniProtKB">
        <authorList>
            <consortium name="RefSeq"/>
        </authorList>
    </citation>
    <scope>IDENTIFICATION</scope>
    <source>
        <tissue evidence="8">Whole body</tissue>
    </source>
</reference>
<dbReference type="GeneID" id="107066990"/>
<evidence type="ECO:0000256" key="5">
    <source>
        <dbReference type="ARBA" id="ARBA00023136"/>
    </source>
</evidence>
<comment type="subcellular location">
    <subcellularLocation>
        <location evidence="1">Mitochondrion membrane</location>
        <topology evidence="1">Multi-pass membrane protein</topology>
    </subcellularLocation>
</comment>
<accession>A0ABM1IBJ4</accession>
<evidence type="ECO:0000256" key="2">
    <source>
        <dbReference type="ARBA" id="ARBA00022692"/>
    </source>
</evidence>